<organism evidence="3 4">
    <name type="scientific">Leptonema illini</name>
    <dbReference type="NCBI Taxonomy" id="183"/>
    <lineage>
        <taxon>Bacteria</taxon>
        <taxon>Pseudomonadati</taxon>
        <taxon>Spirochaetota</taxon>
        <taxon>Spirochaetia</taxon>
        <taxon>Leptospirales</taxon>
        <taxon>Leptospiraceae</taxon>
        <taxon>Leptonema</taxon>
    </lineage>
</organism>
<gene>
    <name evidence="3" type="ORF">F9K24_22410</name>
</gene>
<dbReference type="NCBIfam" id="NF033920">
    <property type="entry name" value="C39_PA2778_fam"/>
    <property type="match status" value="1"/>
</dbReference>
<dbReference type="AlphaFoldDB" id="A0A833GVU9"/>
<sequence>MPRRRTLVLLLLGVLLQAGCADPGRDRLLLEAGAPAIELQDVPFFPQEDRQCGPAALATVLGSAGRIVTPGELVPQLFLPGRRGSLQTEMIATARRYGRIPLVLAPAPAAIGAELAAGRPVLVLQNLGVAWLPVWHYAVVVGLPDDRSVVLRSGKERRLVMDAGSFLVTWRRAESWAVVVLRPGELPARFDPERYFAALAAFEVTGQPEIARRGYEAVLARWPEQPVALFGLANSLLALGLHEQAVGTYRRLLAIEPGHAAAVNNQAEALSRLGCHREALDLLDGTLGGAGGGGRFHTILQQTRSEVEVRLAGPGGEDCRPVSVGQ</sequence>
<dbReference type="InterPro" id="IPR019734">
    <property type="entry name" value="TPR_rpt"/>
</dbReference>
<dbReference type="Pfam" id="PF13432">
    <property type="entry name" value="TPR_16"/>
    <property type="match status" value="1"/>
</dbReference>
<accession>A0A833GVU9</accession>
<keyword evidence="2" id="KW-0732">Signal</keyword>
<evidence type="ECO:0000256" key="2">
    <source>
        <dbReference type="SAM" id="SignalP"/>
    </source>
</evidence>
<dbReference type="SUPFAM" id="SSF48452">
    <property type="entry name" value="TPR-like"/>
    <property type="match status" value="1"/>
</dbReference>
<dbReference type="Proteomes" id="UP000460298">
    <property type="component" value="Unassembled WGS sequence"/>
</dbReference>
<dbReference type="EMBL" id="WBUI01000063">
    <property type="protein sequence ID" value="KAB2927855.1"/>
    <property type="molecule type" value="Genomic_DNA"/>
</dbReference>
<feature type="chain" id="PRO_5032924181" evidence="2">
    <location>
        <begin position="21"/>
        <end position="326"/>
    </location>
</feature>
<feature type="signal peptide" evidence="2">
    <location>
        <begin position="1"/>
        <end position="20"/>
    </location>
</feature>
<evidence type="ECO:0000256" key="1">
    <source>
        <dbReference type="PROSITE-ProRule" id="PRU00339"/>
    </source>
</evidence>
<dbReference type="CDD" id="cd02549">
    <property type="entry name" value="Peptidase_C39A"/>
    <property type="match status" value="1"/>
</dbReference>
<dbReference type="InterPro" id="IPR039563">
    <property type="entry name" value="Peptidase_C39_single_dom"/>
</dbReference>
<dbReference type="Gene3D" id="3.90.70.10">
    <property type="entry name" value="Cysteine proteinases"/>
    <property type="match status" value="1"/>
</dbReference>
<proteinExistence type="predicted"/>
<dbReference type="Gene3D" id="1.25.40.10">
    <property type="entry name" value="Tetratricopeptide repeat domain"/>
    <property type="match status" value="1"/>
</dbReference>
<reference evidence="3 4" key="1">
    <citation type="submission" date="2019-10" db="EMBL/GenBank/DDBJ databases">
        <title>Extracellular Electron Transfer in a Candidatus Methanoperedens spp. Enrichment Culture.</title>
        <authorList>
            <person name="Berger S."/>
            <person name="Rangel Shaw D."/>
            <person name="Berben T."/>
            <person name="In 'T Zandt M."/>
            <person name="Frank J."/>
            <person name="Reimann J."/>
            <person name="Jetten M.S.M."/>
            <person name="Welte C.U."/>
        </authorList>
    </citation>
    <scope>NUCLEOTIDE SEQUENCE [LARGE SCALE GENOMIC DNA]</scope>
    <source>
        <strain evidence="3">SB12</strain>
    </source>
</reference>
<dbReference type="InterPro" id="IPR011990">
    <property type="entry name" value="TPR-like_helical_dom_sf"/>
</dbReference>
<name>A0A833GVU9_9LEPT</name>
<protein>
    <submittedName>
        <fullName evidence="3">PA2778 family cysteine peptidase</fullName>
    </submittedName>
</protein>
<feature type="repeat" description="TPR" evidence="1">
    <location>
        <begin position="226"/>
        <end position="259"/>
    </location>
</feature>
<comment type="caution">
    <text evidence="3">The sequence shown here is derived from an EMBL/GenBank/DDBJ whole genome shotgun (WGS) entry which is preliminary data.</text>
</comment>
<keyword evidence="1" id="KW-0802">TPR repeat</keyword>
<evidence type="ECO:0000313" key="3">
    <source>
        <dbReference type="EMBL" id="KAB2927855.1"/>
    </source>
</evidence>
<evidence type="ECO:0000313" key="4">
    <source>
        <dbReference type="Proteomes" id="UP000460298"/>
    </source>
</evidence>
<dbReference type="PROSITE" id="PS50005">
    <property type="entry name" value="TPR"/>
    <property type="match status" value="1"/>
</dbReference>